<proteinExistence type="predicted"/>
<evidence type="ECO:0000259" key="1">
    <source>
        <dbReference type="Pfam" id="PF26035"/>
    </source>
</evidence>
<sequence length="227" mass="23993">MAQRLVFPDPYAAADLLTFAGRAARTGDGAVHLQATGGMLRTTAAPLVRQGLLDATPTILGMRVLPADPELECDLVVEAVTLQSASDDPCAVVLPDTAVAPTLWSSAPLPRTGWEDLGELPADALRARAAWGMSAVAHALPFDPGEQVVRTVRGRIWSEPDDEVAGMPRGVAFVAVTMGFLGDQPERVPVRGCGRWTRLSFRRGHVLWRGPAHTGMTGVRATGASLG</sequence>
<dbReference type="InterPro" id="IPR058498">
    <property type="entry name" value="DUF8185"/>
</dbReference>
<evidence type="ECO:0000313" key="3">
    <source>
        <dbReference type="EMBL" id="UUT35266.1"/>
    </source>
</evidence>
<keyword evidence="4" id="KW-1185">Reference proteome</keyword>
<dbReference type="RefSeq" id="WP_259611839.1">
    <property type="nucleotide sequence ID" value="NZ_CP091139.2"/>
</dbReference>
<gene>
    <name evidence="3" type="ORF">L2X98_34355</name>
</gene>
<evidence type="ECO:0000313" key="4">
    <source>
        <dbReference type="Proteomes" id="UP001054811"/>
    </source>
</evidence>
<protein>
    <submittedName>
        <fullName evidence="3">Uncharacterized protein</fullName>
    </submittedName>
</protein>
<dbReference type="Pfam" id="PF26572">
    <property type="entry name" value="DUF8185"/>
    <property type="match status" value="1"/>
</dbReference>
<dbReference type="InterPro" id="IPR058323">
    <property type="entry name" value="DUF8010"/>
</dbReference>
<dbReference type="Pfam" id="PF26035">
    <property type="entry name" value="DUF8010"/>
    <property type="match status" value="1"/>
</dbReference>
<accession>A0ABY5NJG9</accession>
<feature type="domain" description="DUF8010" evidence="1">
    <location>
        <begin position="2"/>
        <end position="101"/>
    </location>
</feature>
<feature type="domain" description="DUF8185" evidence="2">
    <location>
        <begin position="109"/>
        <end position="211"/>
    </location>
</feature>
<name>A0ABY5NJG9_9MICO</name>
<organism evidence="3 4">
    <name type="scientific">Microbacterium elymi</name>
    <dbReference type="NCBI Taxonomy" id="2909587"/>
    <lineage>
        <taxon>Bacteria</taxon>
        <taxon>Bacillati</taxon>
        <taxon>Actinomycetota</taxon>
        <taxon>Actinomycetes</taxon>
        <taxon>Micrococcales</taxon>
        <taxon>Microbacteriaceae</taxon>
        <taxon>Microbacterium</taxon>
    </lineage>
</organism>
<reference evidence="3" key="1">
    <citation type="submission" date="2022-01" db="EMBL/GenBank/DDBJ databases">
        <title>Microbacterium eymi and Microbacterium rhizovicinus sp. nov., isolated from the rhizospheric soil of Elymus tsukushiensis, a plant native to the Dokdo Islands, Republic of Korea.</title>
        <authorList>
            <person name="Hwang Y.J."/>
        </authorList>
    </citation>
    <scope>NUCLEOTIDE SEQUENCE</scope>
    <source>
        <strain evidence="3">KUDC0405</strain>
    </source>
</reference>
<dbReference type="Proteomes" id="UP001054811">
    <property type="component" value="Chromosome"/>
</dbReference>
<dbReference type="EMBL" id="CP091139">
    <property type="protein sequence ID" value="UUT35266.1"/>
    <property type="molecule type" value="Genomic_DNA"/>
</dbReference>
<evidence type="ECO:0000259" key="2">
    <source>
        <dbReference type="Pfam" id="PF26572"/>
    </source>
</evidence>